<reference evidence="1 2" key="1">
    <citation type="submission" date="2018-08" db="EMBL/GenBank/DDBJ databases">
        <title>A genome reference for cultivated species of the human gut microbiota.</title>
        <authorList>
            <person name="Zou Y."/>
            <person name="Xue W."/>
            <person name="Luo G."/>
        </authorList>
    </citation>
    <scope>NUCLEOTIDE SEQUENCE [LARGE SCALE GENOMIC DNA]</scope>
    <source>
        <strain evidence="1 2">OF01-2LB</strain>
    </source>
</reference>
<dbReference type="AlphaFoldDB" id="A0A3E2VFV0"/>
<accession>A0A3E2VFV0</accession>
<evidence type="ECO:0000313" key="2">
    <source>
        <dbReference type="Proteomes" id="UP000260025"/>
    </source>
</evidence>
<evidence type="ECO:0000313" key="1">
    <source>
        <dbReference type="EMBL" id="RGC09485.1"/>
    </source>
</evidence>
<name>A0A3E2VFV0_CLOIN</name>
<dbReference type="RefSeq" id="WP_117444888.1">
    <property type="nucleotide sequence ID" value="NZ_JAJFEN010000074.1"/>
</dbReference>
<dbReference type="Pfam" id="PF14132">
    <property type="entry name" value="DUF4299"/>
    <property type="match status" value="1"/>
</dbReference>
<comment type="caution">
    <text evidence="1">The sequence shown here is derived from an EMBL/GenBank/DDBJ whole genome shotgun (WGS) entry which is preliminary data.</text>
</comment>
<organism evidence="1 2">
    <name type="scientific">Clostridium innocuum</name>
    <dbReference type="NCBI Taxonomy" id="1522"/>
    <lineage>
        <taxon>Bacteria</taxon>
        <taxon>Bacillati</taxon>
        <taxon>Bacillota</taxon>
        <taxon>Clostridia</taxon>
        <taxon>Eubacteriales</taxon>
        <taxon>Clostridiaceae</taxon>
        <taxon>Clostridium</taxon>
    </lineage>
</organism>
<dbReference type="OrthoDB" id="2082327at2"/>
<dbReference type="Proteomes" id="UP000260025">
    <property type="component" value="Unassembled WGS sequence"/>
</dbReference>
<dbReference type="EMBL" id="QVEV01000058">
    <property type="protein sequence ID" value="RGC09485.1"/>
    <property type="molecule type" value="Genomic_DNA"/>
</dbReference>
<dbReference type="InterPro" id="IPR025387">
    <property type="entry name" value="DUF4299"/>
</dbReference>
<gene>
    <name evidence="1" type="ORF">DXA38_21050</name>
</gene>
<protein>
    <submittedName>
        <fullName evidence="1">DUF4299 family protein</fullName>
    </submittedName>
</protein>
<sequence>MSVDIKIVNRGIFKKKLSMHDFLETGLQVGVMDSAWRMQPLETEAADDFILYDPACIARGIQVVWKQPYEVELYLLLPTCHQEIEAFYALIQHLCKCWKTSAFEQDGEMQELRSIPDSKPRLITFSDECLDSFLKEHAEGCFFSAMHPLWFEPQDHAEMQEDFGAWLHNHQKQDVYYAAPRIYQKENGFFGVYTITSTVDSLLPIKPEAPFGMKDPVSGTDIQIDTWYAAFYDLEEKSFLGQLPYDTFTKELHLQDCERYDAKMRKLQGISAKLQRELIVKYGVDV</sequence>
<proteinExistence type="predicted"/>